<sequence length="150" mass="17461">MAKLAKPLSDKALKALKATGKNVTLYDGQGLQIVATIYGKKTWRFVYTFDGKKKTITLGNYPDISLALARELASQKRALLAQGIDPQEHAKEQRRERERNITVKELAILWHTKRTARKAIKEETARKEFRRLELHLFPYFWRMAHLRNDL</sequence>
<dbReference type="PANTHER" id="PTHR30629">
    <property type="entry name" value="PROPHAGE INTEGRASE"/>
    <property type="match status" value="1"/>
</dbReference>
<protein>
    <submittedName>
        <fullName evidence="4">DUF4102 domain-containing protein</fullName>
    </submittedName>
</protein>
<dbReference type="InterPro" id="IPR050808">
    <property type="entry name" value="Phage_Integrase"/>
</dbReference>
<gene>
    <name evidence="4" type="ORF">E5Q53_03670</name>
</gene>
<dbReference type="EMBL" id="CP038817">
    <property type="protein sequence ID" value="QEN10617.1"/>
    <property type="molecule type" value="Genomic_DNA"/>
</dbReference>
<evidence type="ECO:0000256" key="1">
    <source>
        <dbReference type="ARBA" id="ARBA00008857"/>
    </source>
</evidence>
<reference evidence="4 5" key="1">
    <citation type="submission" date="2019-04" db="EMBL/GenBank/DDBJ databases">
        <title>Complete Genome and Methylome Analysis of Haemophilus haemolyticus NEB129.</title>
        <authorList>
            <person name="Fomenkov A."/>
            <person name="Roberts R.J."/>
            <person name="Anton B.P."/>
            <person name="Vincze T."/>
        </authorList>
    </citation>
    <scope>NUCLEOTIDE SEQUENCE [LARGE SCALE GENOMIC DNA]</scope>
    <source>
        <strain evidence="4 5">NEB129</strain>
    </source>
</reference>
<accession>A0AAE6JRK5</accession>
<dbReference type="AlphaFoldDB" id="A0AAE6JRK5"/>
<evidence type="ECO:0000259" key="3">
    <source>
        <dbReference type="Pfam" id="PF13356"/>
    </source>
</evidence>
<keyword evidence="2" id="KW-0229">DNA integration</keyword>
<evidence type="ECO:0000256" key="2">
    <source>
        <dbReference type="ARBA" id="ARBA00022908"/>
    </source>
</evidence>
<dbReference type="Proteomes" id="UP000323974">
    <property type="component" value="Chromosome"/>
</dbReference>
<dbReference type="RefSeq" id="WP_005706639.1">
    <property type="nucleotide sequence ID" value="NZ_CP038817.1"/>
</dbReference>
<dbReference type="GeneID" id="78224192"/>
<dbReference type="GO" id="GO:0015074">
    <property type="term" value="P:DNA integration"/>
    <property type="evidence" value="ECO:0007669"/>
    <property type="project" value="UniProtKB-KW"/>
</dbReference>
<dbReference type="PANTHER" id="PTHR30629:SF2">
    <property type="entry name" value="PROPHAGE INTEGRASE INTS-RELATED"/>
    <property type="match status" value="1"/>
</dbReference>
<comment type="similarity">
    <text evidence="1">Belongs to the 'phage' integrase family.</text>
</comment>
<feature type="domain" description="Integrase DNA-binding" evidence="3">
    <location>
        <begin position="8"/>
        <end position="93"/>
    </location>
</feature>
<evidence type="ECO:0000313" key="4">
    <source>
        <dbReference type="EMBL" id="QEN10617.1"/>
    </source>
</evidence>
<name>A0AAE6JRK5_HAEPH</name>
<proteinExistence type="inferred from homology"/>
<evidence type="ECO:0000313" key="5">
    <source>
        <dbReference type="Proteomes" id="UP000323974"/>
    </source>
</evidence>
<dbReference type="KEGG" id="hpaa:E5Q53_03670"/>
<dbReference type="Pfam" id="PF13356">
    <property type="entry name" value="Arm-DNA-bind_3"/>
    <property type="match status" value="1"/>
</dbReference>
<dbReference type="InterPro" id="IPR038488">
    <property type="entry name" value="Integrase_DNA-bd_sf"/>
</dbReference>
<dbReference type="Gene3D" id="3.30.160.390">
    <property type="entry name" value="Integrase, DNA-binding domain"/>
    <property type="match status" value="1"/>
</dbReference>
<dbReference type="InterPro" id="IPR025166">
    <property type="entry name" value="Integrase_DNA_bind_dom"/>
</dbReference>
<organism evidence="4 5">
    <name type="scientific">Haemophilus parahaemolyticus</name>
    <dbReference type="NCBI Taxonomy" id="735"/>
    <lineage>
        <taxon>Bacteria</taxon>
        <taxon>Pseudomonadati</taxon>
        <taxon>Pseudomonadota</taxon>
        <taxon>Gammaproteobacteria</taxon>
        <taxon>Pasteurellales</taxon>
        <taxon>Pasteurellaceae</taxon>
        <taxon>Haemophilus</taxon>
    </lineage>
</organism>